<proteinExistence type="predicted"/>
<evidence type="ECO:0000256" key="1">
    <source>
        <dbReference type="SAM" id="MobiDB-lite"/>
    </source>
</evidence>
<feature type="compositionally biased region" description="Basic and acidic residues" evidence="1">
    <location>
        <begin position="686"/>
        <end position="697"/>
    </location>
</feature>
<feature type="region of interest" description="Disordered" evidence="1">
    <location>
        <begin position="424"/>
        <end position="448"/>
    </location>
</feature>
<reference evidence="2 3" key="1">
    <citation type="submission" date="2024-02" db="EMBL/GenBank/DDBJ databases">
        <authorList>
            <person name="Chen Y."/>
            <person name="Shah S."/>
            <person name="Dougan E. K."/>
            <person name="Thang M."/>
            <person name="Chan C."/>
        </authorList>
    </citation>
    <scope>NUCLEOTIDE SEQUENCE [LARGE SCALE GENOMIC DNA]</scope>
</reference>
<feature type="region of interest" description="Disordered" evidence="1">
    <location>
        <begin position="174"/>
        <end position="194"/>
    </location>
</feature>
<keyword evidence="3" id="KW-1185">Reference proteome</keyword>
<feature type="compositionally biased region" description="Acidic residues" evidence="1">
    <location>
        <begin position="698"/>
        <end position="708"/>
    </location>
</feature>
<feature type="region of interest" description="Disordered" evidence="1">
    <location>
        <begin position="652"/>
        <end position="708"/>
    </location>
</feature>
<sequence length="1147" mass="128781">MGKTREMVLTSTRHPGINLLECGHLGDFEEDPQLKELRKQLVECPYAFTFLQGQESEEEHLAAEEEPYEFLSEDEPQSPELWELAQDLENLPLVERQDPEVPGESSHEESDETRASHEFGIQWQSSDESPSEVDDEEERHQSWWCKIGKMATFNKGKKRKMRHNVKEIREAFHGSQVKKSSIPRTPSVPAPRAPKKPYKVLEIFTWTMAITLCAVQRGWTGCEPVTLPRWNLCDPIHKAEALQYVIREEPDLAEGREDFLSFVHDVVKVQRRRGRAHLGENPLGSAAWKEPMIQAAYEDEYHGKAHMCSFGLKRPDTREPLKKPTGLAGAKQITEACSRTCSCTVPHGETLGACVTGNHRYSVAEFAGYTKSFARQVVLGAERFLDEWTPHECRAFTVEEVPEERFMEVDEPVPEERDLFDQLYEEEDSKMPPPKSEEDGDKEGPKKPVKEVVEKLRQTLGPAAFNQEVHVDLKYAKNVKGETFVALSMICAATNKHAAVLLKTRKPSYEWILVLEAYGIHSKTKGALMLAGKACFGGIPGSDPPGHGTHPCLVTRKGYSANMLVFGKNISFPEMLADDDYEPVTLAQAQDMDSEVMKRNRVRQKARQILLREDIQSKLRKALQKKPTDQSTTFSPGDVIYFFVPHPSKPRYRKDSGRWRGPGCGTKGIQGDKEAKSMMSGLKSVRKLDAKEDAPKETEEDEDFWHEDEDLYDQEEKARQERRRRLLDEFPKAALHKRVFEVPEGEDDDVSKRLKQEFFSTVMLAVSEQDLKKSSPPGLTPFVEDAVKQSCEKGAFIQVGEKTMKIFWIPLRWVRVNKGKELGKVNNIIARSRLVIPGHADPQLGEFRTDSPTTTPAAVKILKTLAITKNWLMCLFDVSTAFLSGNPTDREVYVRAPADGLPAAASTPAIAPQDPQECLWVGRGTKVMVLESIAAIRAIRNAGTAVCPFDPFEGKTVAVCTLRVDDGLIAGPRDSDVFQRLLRDINQEFNIKEWQCLGPEPLDFLGCQVSLKNGCIVDSMNEYVKRIDAMKAEKGNAPLQELGDSSAVGHFLSSPEARSRPTPANVLLYKSSKIARVVKSSLAAEGKALSAAADEQLYLRLLCEALWMCPPTIFSEWKESLKIAAILVTDAKALYDHLLKTGHVTSE</sequence>
<organism evidence="2 3">
    <name type="scientific">Durusdinium trenchii</name>
    <dbReference type="NCBI Taxonomy" id="1381693"/>
    <lineage>
        <taxon>Eukaryota</taxon>
        <taxon>Sar</taxon>
        <taxon>Alveolata</taxon>
        <taxon>Dinophyceae</taxon>
        <taxon>Suessiales</taxon>
        <taxon>Symbiodiniaceae</taxon>
        <taxon>Durusdinium</taxon>
    </lineage>
</organism>
<comment type="caution">
    <text evidence="2">The sequence shown here is derived from an EMBL/GenBank/DDBJ whole genome shotgun (WGS) entry which is preliminary data.</text>
</comment>
<feature type="compositionally biased region" description="Basic and acidic residues" evidence="1">
    <location>
        <begin position="95"/>
        <end position="117"/>
    </location>
</feature>
<evidence type="ECO:0000313" key="3">
    <source>
        <dbReference type="Proteomes" id="UP001642464"/>
    </source>
</evidence>
<accession>A0ABP0IX05</accession>
<name>A0ABP0IX05_9DINO</name>
<dbReference type="EMBL" id="CAXAMM010005258">
    <property type="protein sequence ID" value="CAK9006629.1"/>
    <property type="molecule type" value="Genomic_DNA"/>
</dbReference>
<evidence type="ECO:0000313" key="2">
    <source>
        <dbReference type="EMBL" id="CAK9006629.1"/>
    </source>
</evidence>
<dbReference type="Proteomes" id="UP001642464">
    <property type="component" value="Unassembled WGS sequence"/>
</dbReference>
<gene>
    <name evidence="2" type="ORF">SCF082_LOCUS9110</name>
</gene>
<protein>
    <submittedName>
        <fullName evidence="2">Transposon Ty1-DR1 Gag-Pol polyprotein</fullName>
    </submittedName>
</protein>
<feature type="region of interest" description="Disordered" evidence="1">
    <location>
        <begin position="55"/>
        <end position="137"/>
    </location>
</feature>
<feature type="compositionally biased region" description="Acidic residues" evidence="1">
    <location>
        <begin position="64"/>
        <end position="77"/>
    </location>
</feature>